<name>A0A848CVX1_ANEAE</name>
<reference evidence="2 3" key="1">
    <citation type="submission" date="2020-04" db="EMBL/GenBank/DDBJ databases">
        <authorList>
            <person name="Hitch T.C.A."/>
            <person name="Wylensek D."/>
            <person name="Clavel T."/>
        </authorList>
    </citation>
    <scope>NUCLEOTIDE SEQUENCE [LARGE SCALE GENOMIC DNA]</scope>
    <source>
        <strain evidence="2 3">WB01_D5_05</strain>
    </source>
</reference>
<proteinExistence type="predicted"/>
<dbReference type="AlphaFoldDB" id="A0A848CVX1"/>
<organism evidence="2 3">
    <name type="scientific">Aneurinibacillus aneurinilyticus</name>
    <name type="common">Bacillus aneurinolyticus</name>
    <dbReference type="NCBI Taxonomy" id="1391"/>
    <lineage>
        <taxon>Bacteria</taxon>
        <taxon>Bacillati</taxon>
        <taxon>Bacillota</taxon>
        <taxon>Bacilli</taxon>
        <taxon>Bacillales</taxon>
        <taxon>Paenibacillaceae</taxon>
        <taxon>Aneurinibacillus group</taxon>
        <taxon>Aneurinibacillus</taxon>
    </lineage>
</organism>
<keyword evidence="1" id="KW-0472">Membrane</keyword>
<feature type="transmembrane region" description="Helical" evidence="1">
    <location>
        <begin position="57"/>
        <end position="74"/>
    </location>
</feature>
<accession>A0A848CVX1</accession>
<protein>
    <submittedName>
        <fullName evidence="2">Uncharacterized protein</fullName>
    </submittedName>
</protein>
<comment type="caution">
    <text evidence="2">The sequence shown here is derived from an EMBL/GenBank/DDBJ whole genome shotgun (WGS) entry which is preliminary data.</text>
</comment>
<evidence type="ECO:0000313" key="3">
    <source>
        <dbReference type="Proteomes" id="UP000561326"/>
    </source>
</evidence>
<dbReference type="RefSeq" id="WP_168974536.1">
    <property type="nucleotide sequence ID" value="NZ_JABAGO010000003.1"/>
</dbReference>
<keyword evidence="1" id="KW-0812">Transmembrane</keyword>
<feature type="transmembrane region" description="Helical" evidence="1">
    <location>
        <begin position="23"/>
        <end position="51"/>
    </location>
</feature>
<evidence type="ECO:0000313" key="2">
    <source>
        <dbReference type="EMBL" id="NME97370.1"/>
    </source>
</evidence>
<gene>
    <name evidence="2" type="ORF">HF838_03765</name>
</gene>
<feature type="transmembrane region" description="Helical" evidence="1">
    <location>
        <begin position="137"/>
        <end position="155"/>
    </location>
</feature>
<sequence>MPRDEYIDRALSRLRWKLWQNRMVQAMCVGAVASGVWILTIGGISLFIPLLYSGTKAWVGSAVLFGGSLLYSACRRPSLRDAAICGDALGMEDRLITYLEYRHCDSPMILLFIEETKKALSVVQPVAHWHMCLNKKWLTYAVILLLVGISAWFVPAPAREAASDREKIDKRIQAEREHVQKLRNDISAAAEIHNRQQMEKTFASLQGELAHSTSYQEAAKAVADAKKAIVQGNAQGSGPLASVAYAMLQGTDFPDAGMSRTEMMQWARSLTGNDQVPFPNGVQQKMLQNVEKIKKDLNSSPVPDALQSVYEQLQNHQMTPSDLEKLLDVQSQVGMPAPETEKIAGKLEQIQERLMALDAAASEGKAGETPVSSLAFGNQSGLTNGEQVHTNGTEAIAAGGGGMQVRQSSNGTGGFGSAGQHKPATHPHNMVKGEEATRLAGTSSPSLLRGSLGKEGDIREREAVNVWAESGGSGPLGQAWATFQKNGMEYVNRQDIPLAREQVIEHYFAQLSGGKERVAGRDSNVSKNVSHD</sequence>
<dbReference type="EMBL" id="JABAGO010000003">
    <property type="protein sequence ID" value="NME97370.1"/>
    <property type="molecule type" value="Genomic_DNA"/>
</dbReference>
<keyword evidence="1" id="KW-1133">Transmembrane helix</keyword>
<dbReference type="Proteomes" id="UP000561326">
    <property type="component" value="Unassembled WGS sequence"/>
</dbReference>
<evidence type="ECO:0000256" key="1">
    <source>
        <dbReference type="SAM" id="Phobius"/>
    </source>
</evidence>